<evidence type="ECO:0000259" key="2">
    <source>
        <dbReference type="Pfam" id="PF00892"/>
    </source>
</evidence>
<feature type="transmembrane region" description="Helical" evidence="1">
    <location>
        <begin position="123"/>
        <end position="141"/>
    </location>
</feature>
<sequence length="304" mass="33798">MSNQTKGIVYTLITVLMWGVLAIALKIASGVIDSPTIVWFRFSLAFSGMAIWALFNDPKALKILYKPSFILVISTLMLAWNYIGFMWGVQYTTPGNAQVAVQTGQVVLAIFGVVFFKEKLSWMQGFGFLLALIGFWIFYQQHLTALPADKSEYTKGTLLTVSAALTWAVYAAMQKKLIHQHPVTTLNLFIFGLPVLLYLPFANFSSLAHLSLGYWLLLIFLGMNTLISYVCLTLALKYMEAGKVSVLLIMNPIITFVIMGILTWLQITWIAPEHFSVLSILGALLALSGAILVVRKKKKAEVVS</sequence>
<feature type="transmembrane region" description="Helical" evidence="1">
    <location>
        <begin position="214"/>
        <end position="236"/>
    </location>
</feature>
<gene>
    <name evidence="3" type="ORF">AQPE_3652</name>
</gene>
<dbReference type="EMBL" id="AP018694">
    <property type="protein sequence ID" value="BBE19467.1"/>
    <property type="molecule type" value="Genomic_DNA"/>
</dbReference>
<dbReference type="SUPFAM" id="SSF103481">
    <property type="entry name" value="Multidrug resistance efflux transporter EmrE"/>
    <property type="match status" value="2"/>
</dbReference>
<dbReference type="KEGG" id="anf:AQPE_3652"/>
<keyword evidence="4" id="KW-1185">Reference proteome</keyword>
<evidence type="ECO:0000256" key="1">
    <source>
        <dbReference type="SAM" id="Phobius"/>
    </source>
</evidence>
<dbReference type="AlphaFoldDB" id="A0A5K7SDE1"/>
<organism evidence="3 4">
    <name type="scientific">Aquipluma nitroreducens</name>
    <dbReference type="NCBI Taxonomy" id="2010828"/>
    <lineage>
        <taxon>Bacteria</taxon>
        <taxon>Pseudomonadati</taxon>
        <taxon>Bacteroidota</taxon>
        <taxon>Bacteroidia</taxon>
        <taxon>Marinilabiliales</taxon>
        <taxon>Prolixibacteraceae</taxon>
        <taxon>Aquipluma</taxon>
    </lineage>
</organism>
<feature type="transmembrane region" description="Helical" evidence="1">
    <location>
        <begin position="185"/>
        <end position="202"/>
    </location>
</feature>
<dbReference type="InterPro" id="IPR000620">
    <property type="entry name" value="EamA_dom"/>
</dbReference>
<feature type="domain" description="EamA" evidence="2">
    <location>
        <begin position="155"/>
        <end position="294"/>
    </location>
</feature>
<keyword evidence="1" id="KW-0472">Membrane</keyword>
<keyword evidence="1" id="KW-0812">Transmembrane</keyword>
<feature type="transmembrane region" description="Helical" evidence="1">
    <location>
        <begin position="275"/>
        <end position="294"/>
    </location>
</feature>
<dbReference type="Pfam" id="PF00892">
    <property type="entry name" value="EamA"/>
    <property type="match status" value="2"/>
</dbReference>
<feature type="transmembrane region" description="Helical" evidence="1">
    <location>
        <begin position="153"/>
        <end position="173"/>
    </location>
</feature>
<name>A0A5K7SDE1_9BACT</name>
<dbReference type="Proteomes" id="UP001193389">
    <property type="component" value="Chromosome"/>
</dbReference>
<feature type="transmembrane region" description="Helical" evidence="1">
    <location>
        <begin position="38"/>
        <end position="55"/>
    </location>
</feature>
<dbReference type="InterPro" id="IPR037185">
    <property type="entry name" value="EmrE-like"/>
</dbReference>
<evidence type="ECO:0000313" key="4">
    <source>
        <dbReference type="Proteomes" id="UP001193389"/>
    </source>
</evidence>
<dbReference type="RefSeq" id="WP_318347708.1">
    <property type="nucleotide sequence ID" value="NZ_AP018694.1"/>
</dbReference>
<dbReference type="PANTHER" id="PTHR22911">
    <property type="entry name" value="ACYL-MALONYL CONDENSING ENZYME-RELATED"/>
    <property type="match status" value="1"/>
</dbReference>
<proteinExistence type="predicted"/>
<reference evidence="3" key="1">
    <citation type="journal article" date="2020" name="Int. J. Syst. Evol. Microbiol.">
        <title>Aquipluma nitroreducens gen. nov. sp. nov., a novel facultatively anaerobic bacterium isolated from a freshwater lake.</title>
        <authorList>
            <person name="Watanabe M."/>
            <person name="Kojima H."/>
            <person name="Fukui M."/>
        </authorList>
    </citation>
    <scope>NUCLEOTIDE SEQUENCE</scope>
    <source>
        <strain evidence="3">MeG22</strain>
    </source>
</reference>
<feature type="transmembrane region" description="Helical" evidence="1">
    <location>
        <begin position="248"/>
        <end position="269"/>
    </location>
</feature>
<dbReference type="NCBIfam" id="TIGR01167">
    <property type="entry name" value="LPXTG_anchor"/>
    <property type="match status" value="1"/>
</dbReference>
<dbReference type="PANTHER" id="PTHR22911:SF134">
    <property type="entry name" value="DMT FAMILY TRANSPORTER"/>
    <property type="match status" value="1"/>
</dbReference>
<protein>
    <submittedName>
        <fullName evidence="3">Membrane protein</fullName>
    </submittedName>
</protein>
<evidence type="ECO:0000313" key="3">
    <source>
        <dbReference type="EMBL" id="BBE19467.1"/>
    </source>
</evidence>
<feature type="transmembrane region" description="Helical" evidence="1">
    <location>
        <begin position="99"/>
        <end position="116"/>
    </location>
</feature>
<dbReference type="GO" id="GO:0016020">
    <property type="term" value="C:membrane"/>
    <property type="evidence" value="ECO:0007669"/>
    <property type="project" value="InterPro"/>
</dbReference>
<accession>A0A5K7SDE1</accession>
<keyword evidence="1" id="KW-1133">Transmembrane helix</keyword>
<feature type="transmembrane region" description="Helical" evidence="1">
    <location>
        <begin position="7"/>
        <end position="32"/>
    </location>
</feature>
<feature type="domain" description="EamA" evidence="2">
    <location>
        <begin position="6"/>
        <end position="138"/>
    </location>
</feature>
<feature type="transmembrane region" description="Helical" evidence="1">
    <location>
        <begin position="67"/>
        <end position="87"/>
    </location>
</feature>